<feature type="transmembrane region" description="Helical" evidence="6">
    <location>
        <begin position="476"/>
        <end position="497"/>
    </location>
</feature>
<evidence type="ECO:0000313" key="8">
    <source>
        <dbReference type="EMBL" id="RZD19518.1"/>
    </source>
</evidence>
<dbReference type="AlphaFoldDB" id="A0A519BQH9"/>
<keyword evidence="2" id="KW-1003">Cell membrane</keyword>
<dbReference type="CDD" id="cd01949">
    <property type="entry name" value="GGDEF"/>
    <property type="match status" value="1"/>
</dbReference>
<dbReference type="InterPro" id="IPR000160">
    <property type="entry name" value="GGDEF_dom"/>
</dbReference>
<evidence type="ECO:0000256" key="5">
    <source>
        <dbReference type="ARBA" id="ARBA00023136"/>
    </source>
</evidence>
<comment type="caution">
    <text evidence="8">The sequence shown here is derived from an EMBL/GenBank/DDBJ whole genome shotgun (WGS) entry which is preliminary data.</text>
</comment>
<dbReference type="InterPro" id="IPR029787">
    <property type="entry name" value="Nucleotide_cyclase"/>
</dbReference>
<evidence type="ECO:0000256" key="6">
    <source>
        <dbReference type="SAM" id="Phobius"/>
    </source>
</evidence>
<evidence type="ECO:0000313" key="9">
    <source>
        <dbReference type="Proteomes" id="UP000319296"/>
    </source>
</evidence>
<reference evidence="8 9" key="1">
    <citation type="journal article" date="2019" name="ISME J.">
        <title>Insights into ecological role of a new deltaproteobacterial order Candidatus Acidulodesulfobacterales by metagenomics and metatranscriptomics.</title>
        <authorList>
            <person name="Tan S."/>
            <person name="Liu J."/>
            <person name="Fang Y."/>
            <person name="Hedlund B.P."/>
            <person name="Lian Z.H."/>
            <person name="Huang L.Y."/>
            <person name="Li J.T."/>
            <person name="Huang L.N."/>
            <person name="Li W.J."/>
            <person name="Jiang H.C."/>
            <person name="Dong H.L."/>
            <person name="Shu W.S."/>
        </authorList>
    </citation>
    <scope>NUCLEOTIDE SEQUENCE [LARGE SCALE GENOMIC DNA]</scope>
    <source>
        <strain evidence="8">AP1</strain>
    </source>
</reference>
<dbReference type="PROSITE" id="PS50887">
    <property type="entry name" value="GGDEF"/>
    <property type="match status" value="1"/>
</dbReference>
<dbReference type="InterPro" id="IPR033463">
    <property type="entry name" value="sCache_3"/>
</dbReference>
<keyword evidence="3 6" id="KW-0812">Transmembrane</keyword>
<dbReference type="SUPFAM" id="SSF55781">
    <property type="entry name" value="GAF domain-like"/>
    <property type="match status" value="1"/>
</dbReference>
<organism evidence="8 9">
    <name type="scientific">Candidatus Acididesulfobacter diazotrophicus</name>
    <dbReference type="NCBI Taxonomy" id="2597226"/>
    <lineage>
        <taxon>Bacteria</taxon>
        <taxon>Deltaproteobacteria</taxon>
        <taxon>Candidatus Acidulodesulfobacterales</taxon>
        <taxon>Candidatus Acididesulfobacter</taxon>
    </lineage>
</organism>
<feature type="transmembrane region" description="Helical" evidence="6">
    <location>
        <begin position="13"/>
        <end position="39"/>
    </location>
</feature>
<proteinExistence type="predicted"/>
<keyword evidence="5 6" id="KW-0472">Membrane</keyword>
<dbReference type="PANTHER" id="PTHR45138:SF9">
    <property type="entry name" value="DIGUANYLATE CYCLASE DGCM-RELATED"/>
    <property type="match status" value="1"/>
</dbReference>
<comment type="subcellular location">
    <subcellularLocation>
        <location evidence="1">Cell membrane</location>
        <topology evidence="1">Multi-pass membrane protein</topology>
    </subcellularLocation>
</comment>
<dbReference type="SUPFAM" id="SSF55073">
    <property type="entry name" value="Nucleotide cyclase"/>
    <property type="match status" value="1"/>
</dbReference>
<protein>
    <submittedName>
        <fullName evidence="8">Diguanylate cyclase</fullName>
    </submittedName>
</protein>
<dbReference type="Gene3D" id="3.30.70.270">
    <property type="match status" value="1"/>
</dbReference>
<evidence type="ECO:0000259" key="7">
    <source>
        <dbReference type="PROSITE" id="PS50887"/>
    </source>
</evidence>
<gene>
    <name evidence="8" type="ORF">EVG15_01140</name>
</gene>
<dbReference type="Pfam" id="PF17202">
    <property type="entry name" value="sCache_3_3"/>
    <property type="match status" value="1"/>
</dbReference>
<sequence>MLKINTNSVKFKIYFLFIVLNLIVFLIGVFLTAHSISIYSEKFLKERLKWQSMKTTMEFNSDRKFMLEKANDIVAHSFKTSFIKKIFPSKEISSIILIKLKNGRIISLKKIKYRYNKYERSMNLSDNIRFYKIINANNMYMYSGFGRDKSDKLISLRVIYWIIHKKSGFIIILNKIITSNFLRSIRIKNHMIANVGVYYGAERSAVSVFKNNRYLGIGQKVTKKQKMVLKNGESVYTSAFAGGIPFYIYNKPILNYDGKIIGILGAGIKKYRWFWSIARFYIPILFFIGLLIFIILIFILYNKKLTDPFYSLLKIITKIDPNNPQKLDLINMYQNKESEFYGLAKAITALNDKIMERQEENYLIVSSINEFSKNISAQDDINSLTIKLINLIVEKMGYSYSWFGVLDESNKEVKIISAYNNGSNYAKNLILKYDNSKYSENLVAKAIKSKSYAVINNVETDLTLPLYKERLLEYKFLSLGAFPIICGTDLIGILAVYSAKNDAFDSIKAGAILSLTNYVAYVLTYLKNFTRSLILSEIAESIMLAIITKNKKDVENQQNLLATFDEKEFLNSMEDNMETDFVEFIIYDRAKNEIKDAMFSKGWDDNIGVSSIAPIPTVFVQKKIANSMLDAYDYQNDEFATDIFKNMMVRDIIIYAFEGPKDIKYLAVTGVKNRRKIFSSGDMDFFRDAINLFASYNEVNILFESLETLLNLLENRENLISKMVAFGVVSIDLTNKTVNIYNDYFAQVFNIDKFLTHISLNEFFESIKVQFEDDTFADDIFQPYIANMYATAIESVKINLKSGIILNMKSNLFLTKDNKVIRLLIFENITDSENYIKTLKKMNNKLNLLYDLANQLSTVFTLEYALKIFAQGLYLVKNEKGGAVSSLHINIFDTVNKQTVTSLICAIKDEGDEEKDDSTMLPGKIIINTNNINYDDYIPNCKLLKNGKINIDIMVNDCEFKGSDGSYTCFSLKVSNEIVGTVSVDSKDKDFFTDEINGFIKEIINIASPVFAKLILIKTNKELAVTDPLTGVYNRRYMYEFAKMEIARAYRNSTDFSMAIVDIDKFKNINDSYGHQIGDDMLVKFTKDLKNVLMRQQDIITRYGGDEFIIILPDTGKQNAINLMEKLRDYFKNKVYVFENDININITISVGVASAEYLLELKVIDSDYDAEALLNGILRSADENLYRAKELGRNRVVG</sequence>
<dbReference type="SMART" id="SM00267">
    <property type="entry name" value="GGDEF"/>
    <property type="match status" value="1"/>
</dbReference>
<dbReference type="Gene3D" id="3.30.450.40">
    <property type="match status" value="1"/>
</dbReference>
<dbReference type="Pfam" id="PF00990">
    <property type="entry name" value="GGDEF"/>
    <property type="match status" value="1"/>
</dbReference>
<name>A0A519BQH9_9DELT</name>
<feature type="domain" description="GGDEF" evidence="7">
    <location>
        <begin position="1054"/>
        <end position="1198"/>
    </location>
</feature>
<dbReference type="InterPro" id="IPR029016">
    <property type="entry name" value="GAF-like_dom_sf"/>
</dbReference>
<keyword evidence="4 6" id="KW-1133">Transmembrane helix</keyword>
<dbReference type="GO" id="GO:0052621">
    <property type="term" value="F:diguanylate cyclase activity"/>
    <property type="evidence" value="ECO:0007669"/>
    <property type="project" value="TreeGrafter"/>
</dbReference>
<dbReference type="PANTHER" id="PTHR45138">
    <property type="entry name" value="REGULATORY COMPONENTS OF SENSORY TRANSDUCTION SYSTEM"/>
    <property type="match status" value="1"/>
</dbReference>
<evidence type="ECO:0000256" key="2">
    <source>
        <dbReference type="ARBA" id="ARBA00022475"/>
    </source>
</evidence>
<dbReference type="GO" id="GO:0005886">
    <property type="term" value="C:plasma membrane"/>
    <property type="evidence" value="ECO:0007669"/>
    <property type="project" value="UniProtKB-SubCell"/>
</dbReference>
<evidence type="ECO:0000256" key="4">
    <source>
        <dbReference type="ARBA" id="ARBA00022989"/>
    </source>
</evidence>
<accession>A0A519BQH9</accession>
<dbReference type="InterPro" id="IPR050469">
    <property type="entry name" value="Diguanylate_Cyclase"/>
</dbReference>
<evidence type="ECO:0000256" key="1">
    <source>
        <dbReference type="ARBA" id="ARBA00004651"/>
    </source>
</evidence>
<dbReference type="Proteomes" id="UP000319296">
    <property type="component" value="Unassembled WGS sequence"/>
</dbReference>
<dbReference type="EMBL" id="SGBB01000001">
    <property type="protein sequence ID" value="RZD19518.1"/>
    <property type="molecule type" value="Genomic_DNA"/>
</dbReference>
<feature type="transmembrane region" description="Helical" evidence="6">
    <location>
        <begin position="280"/>
        <end position="301"/>
    </location>
</feature>
<dbReference type="FunFam" id="3.30.70.270:FF:000001">
    <property type="entry name" value="Diguanylate cyclase domain protein"/>
    <property type="match status" value="1"/>
</dbReference>
<dbReference type="InterPro" id="IPR043128">
    <property type="entry name" value="Rev_trsase/Diguanyl_cyclase"/>
</dbReference>
<evidence type="ECO:0000256" key="3">
    <source>
        <dbReference type="ARBA" id="ARBA00022692"/>
    </source>
</evidence>
<dbReference type="NCBIfam" id="TIGR00254">
    <property type="entry name" value="GGDEF"/>
    <property type="match status" value="1"/>
</dbReference>